<comment type="subcellular location">
    <subcellularLocation>
        <location evidence="1">Nucleus</location>
    </subcellularLocation>
</comment>
<dbReference type="PANTHER" id="PTHR15201:SF1">
    <property type="entry name" value="MEDIATOR OF RNA POLYMERASE II TRANSCRIPTION SUBUNIT 26"/>
    <property type="match status" value="1"/>
</dbReference>
<proteinExistence type="predicted"/>
<dbReference type="SUPFAM" id="SSF47676">
    <property type="entry name" value="Conserved domain common to transcription factors TFIIS, elongin A, CRSP70"/>
    <property type="match status" value="1"/>
</dbReference>
<dbReference type="Pfam" id="PF08711">
    <property type="entry name" value="Med26"/>
    <property type="match status" value="1"/>
</dbReference>
<name>A0A915INM1_ROMCU</name>
<dbReference type="InterPro" id="IPR035441">
    <property type="entry name" value="TFIIS/LEDGF_dom_sf"/>
</dbReference>
<dbReference type="PANTHER" id="PTHR15201">
    <property type="entry name" value="CRSP70"/>
    <property type="match status" value="1"/>
</dbReference>
<feature type="compositionally biased region" description="Polar residues" evidence="2">
    <location>
        <begin position="255"/>
        <end position="265"/>
    </location>
</feature>
<protein>
    <submittedName>
        <fullName evidence="5">TFIIS N-terminal domain-containing protein</fullName>
    </submittedName>
</protein>
<sequence length="580" mass="63490">MQAPPSTIEQLKSRLIDCLDEESDDANSSKLRNLLEEIESTSVTKEALESTRLGLLINDIRKKYQQISPDLSKKCRNIIKLWQKLLLAGGNVSGLGVDGGSATSSPASVIGGASCGQSVTPKTLFSKLSSATATTERVASSPGFLQYDRSLTPKNQYSKNAVIINGHRRLNNLSPSLAADDLNVPGLVAWKKTKKVEEKSVQSTKANDFSATTPTPVSLKIRIKMTAGGPSGTEQQVSIVKSVSVPNFGPESENKTTTTLKNGSHDNTVIQNRENLIPLEEKDVTKNNEETSLNELSGSSITAAVAALPTKKIRQKRVNLDQTPADSADPLVMISKGLPLPKLKSTADLVAEMASAYPEDMARSLTIAASSVASSTIVGSGAGVTSFADQSDFKTQQDYLHISKSELVAQYLKSTVYEGESAVVSPPINNTEFLEDETLKKRTKYLKKQKVDEKSLDVSTPQKKKADWYSILPDLNDLQVRKSADQKLSFLDNPKCERFDDYCLYPAADNNILNLHSRILVTFDKKDVKIENFPKTDSSSEKCAKSEPIIALPYVDVGLPDFLDYNFPLDRRHFAHWSER</sequence>
<accession>A0A915INM1</accession>
<dbReference type="InterPro" id="IPR017923">
    <property type="entry name" value="TFIIS_N"/>
</dbReference>
<organism evidence="4 5">
    <name type="scientific">Romanomermis culicivorax</name>
    <name type="common">Nematode worm</name>
    <dbReference type="NCBI Taxonomy" id="13658"/>
    <lineage>
        <taxon>Eukaryota</taxon>
        <taxon>Metazoa</taxon>
        <taxon>Ecdysozoa</taxon>
        <taxon>Nematoda</taxon>
        <taxon>Enoplea</taxon>
        <taxon>Dorylaimia</taxon>
        <taxon>Mermithida</taxon>
        <taxon>Mermithoidea</taxon>
        <taxon>Mermithidae</taxon>
        <taxon>Romanomermis</taxon>
    </lineage>
</organism>
<keyword evidence="1" id="KW-0539">Nucleus</keyword>
<feature type="region of interest" description="Disordered" evidence="2">
    <location>
        <begin position="245"/>
        <end position="265"/>
    </location>
</feature>
<evidence type="ECO:0000256" key="2">
    <source>
        <dbReference type="SAM" id="MobiDB-lite"/>
    </source>
</evidence>
<keyword evidence="4" id="KW-1185">Reference proteome</keyword>
<evidence type="ECO:0000313" key="4">
    <source>
        <dbReference type="Proteomes" id="UP000887565"/>
    </source>
</evidence>
<reference evidence="5" key="1">
    <citation type="submission" date="2022-11" db="UniProtKB">
        <authorList>
            <consortium name="WormBaseParasite"/>
        </authorList>
    </citation>
    <scope>IDENTIFICATION</scope>
</reference>
<dbReference type="GO" id="GO:0006357">
    <property type="term" value="P:regulation of transcription by RNA polymerase II"/>
    <property type="evidence" value="ECO:0007669"/>
    <property type="project" value="InterPro"/>
</dbReference>
<dbReference type="Gene3D" id="1.20.930.10">
    <property type="entry name" value="Conserved domain common to transcription factors TFIIS, elongin A, CRSP70"/>
    <property type="match status" value="1"/>
</dbReference>
<dbReference type="OMA" id="DNFRFGE"/>
<evidence type="ECO:0000259" key="3">
    <source>
        <dbReference type="PROSITE" id="PS51319"/>
    </source>
</evidence>
<dbReference type="GO" id="GO:0010628">
    <property type="term" value="P:positive regulation of gene expression"/>
    <property type="evidence" value="ECO:0007669"/>
    <property type="project" value="TreeGrafter"/>
</dbReference>
<dbReference type="GO" id="GO:0016592">
    <property type="term" value="C:mediator complex"/>
    <property type="evidence" value="ECO:0007669"/>
    <property type="project" value="InterPro"/>
</dbReference>
<dbReference type="GO" id="GO:0003712">
    <property type="term" value="F:transcription coregulator activity"/>
    <property type="evidence" value="ECO:0007669"/>
    <property type="project" value="TreeGrafter"/>
</dbReference>
<dbReference type="WBParaSite" id="nRc.2.0.1.t15582-RA">
    <property type="protein sequence ID" value="nRc.2.0.1.t15582-RA"/>
    <property type="gene ID" value="nRc.2.0.1.g15582"/>
</dbReference>
<dbReference type="GO" id="GO:0070847">
    <property type="term" value="C:core mediator complex"/>
    <property type="evidence" value="ECO:0007669"/>
    <property type="project" value="TreeGrafter"/>
</dbReference>
<feature type="domain" description="TFIIS N-terminal" evidence="3">
    <location>
        <begin position="10"/>
        <end position="89"/>
    </location>
</feature>
<dbReference type="Proteomes" id="UP000887565">
    <property type="component" value="Unplaced"/>
</dbReference>
<evidence type="ECO:0000256" key="1">
    <source>
        <dbReference type="PROSITE-ProRule" id="PRU00649"/>
    </source>
</evidence>
<evidence type="ECO:0000313" key="5">
    <source>
        <dbReference type="WBParaSite" id="nRc.2.0.1.t15582-RA"/>
    </source>
</evidence>
<dbReference type="AlphaFoldDB" id="A0A915INM1"/>
<dbReference type="InterPro" id="IPR042376">
    <property type="entry name" value="MED26"/>
</dbReference>
<dbReference type="PROSITE" id="PS51319">
    <property type="entry name" value="TFIIS_N"/>
    <property type="match status" value="1"/>
</dbReference>